<dbReference type="InterPro" id="IPR050967">
    <property type="entry name" value="Thiamine_Salvage_TenA"/>
</dbReference>
<reference evidence="1 2" key="1">
    <citation type="submission" date="2019-02" db="EMBL/GenBank/DDBJ databases">
        <title>Deep-cultivation of Planctomycetes and their phenomic and genomic characterization uncovers novel biology.</title>
        <authorList>
            <person name="Wiegand S."/>
            <person name="Jogler M."/>
            <person name="Boedeker C."/>
            <person name="Pinto D."/>
            <person name="Vollmers J."/>
            <person name="Rivas-Marin E."/>
            <person name="Kohn T."/>
            <person name="Peeters S.H."/>
            <person name="Heuer A."/>
            <person name="Rast P."/>
            <person name="Oberbeckmann S."/>
            <person name="Bunk B."/>
            <person name="Jeske O."/>
            <person name="Meyerdierks A."/>
            <person name="Storesund J.E."/>
            <person name="Kallscheuer N."/>
            <person name="Luecker S."/>
            <person name="Lage O.M."/>
            <person name="Pohl T."/>
            <person name="Merkel B.J."/>
            <person name="Hornburger P."/>
            <person name="Mueller R.-W."/>
            <person name="Bruemmer F."/>
            <person name="Labrenz M."/>
            <person name="Spormann A.M."/>
            <person name="Op Den Camp H."/>
            <person name="Overmann J."/>
            <person name="Amann R."/>
            <person name="Jetten M.S.M."/>
            <person name="Mascher T."/>
            <person name="Medema M.H."/>
            <person name="Devos D.P."/>
            <person name="Kaster A.-K."/>
            <person name="Ovreas L."/>
            <person name="Rohde M."/>
            <person name="Galperin M.Y."/>
            <person name="Jogler C."/>
        </authorList>
    </citation>
    <scope>NUCLEOTIDE SEQUENCE [LARGE SCALE GENOMIC DNA]</scope>
    <source>
        <strain evidence="1 2">Pan14r</strain>
    </source>
</reference>
<dbReference type="PANTHER" id="PTHR43198">
    <property type="entry name" value="BIFUNCTIONAL TH2 PROTEIN"/>
    <property type="match status" value="1"/>
</dbReference>
<accession>A0A5C5Y103</accession>
<dbReference type="PANTHER" id="PTHR43198:SF2">
    <property type="entry name" value="SI:CH1073-67J19.1-RELATED"/>
    <property type="match status" value="1"/>
</dbReference>
<evidence type="ECO:0008006" key="3">
    <source>
        <dbReference type="Google" id="ProtNLM"/>
    </source>
</evidence>
<gene>
    <name evidence="1" type="ORF">Pan14r_09050</name>
</gene>
<proteinExistence type="predicted"/>
<comment type="caution">
    <text evidence="1">The sequence shown here is derived from an EMBL/GenBank/DDBJ whole genome shotgun (WGS) entry which is preliminary data.</text>
</comment>
<organism evidence="1 2">
    <name type="scientific">Crateriforma conspicua</name>
    <dbReference type="NCBI Taxonomy" id="2527996"/>
    <lineage>
        <taxon>Bacteria</taxon>
        <taxon>Pseudomonadati</taxon>
        <taxon>Planctomycetota</taxon>
        <taxon>Planctomycetia</taxon>
        <taxon>Planctomycetales</taxon>
        <taxon>Planctomycetaceae</taxon>
        <taxon>Crateriforma</taxon>
    </lineage>
</organism>
<dbReference type="RefSeq" id="WP_165701145.1">
    <property type="nucleotide sequence ID" value="NZ_CP036319.1"/>
</dbReference>
<dbReference type="SUPFAM" id="SSF48613">
    <property type="entry name" value="Heme oxygenase-like"/>
    <property type="match status" value="1"/>
</dbReference>
<sequence>MSKVHDDHPYRDWITRYASDEFAQLCNGLEGLLDEVASDTVSIRDAYRYAMQCEFDFFTAPLDGE</sequence>
<protein>
    <recommendedName>
        <fullName evidence="3">Thiaminase-2/PQQC domain-containing protein</fullName>
    </recommendedName>
</protein>
<dbReference type="Gene3D" id="1.20.910.10">
    <property type="entry name" value="Heme oxygenase-like"/>
    <property type="match status" value="1"/>
</dbReference>
<dbReference type="InterPro" id="IPR016084">
    <property type="entry name" value="Haem_Oase-like_multi-hlx"/>
</dbReference>
<name>A0A5C5Y103_9PLAN</name>
<evidence type="ECO:0000313" key="1">
    <source>
        <dbReference type="EMBL" id="TWT68658.1"/>
    </source>
</evidence>
<dbReference type="GO" id="GO:0005829">
    <property type="term" value="C:cytosol"/>
    <property type="evidence" value="ECO:0007669"/>
    <property type="project" value="TreeGrafter"/>
</dbReference>
<keyword evidence="2" id="KW-1185">Reference proteome</keyword>
<dbReference type="Proteomes" id="UP000317238">
    <property type="component" value="Unassembled WGS sequence"/>
</dbReference>
<evidence type="ECO:0000313" key="2">
    <source>
        <dbReference type="Proteomes" id="UP000317238"/>
    </source>
</evidence>
<dbReference type="AlphaFoldDB" id="A0A5C5Y103"/>
<dbReference type="EMBL" id="SJPL01000001">
    <property type="protein sequence ID" value="TWT68658.1"/>
    <property type="molecule type" value="Genomic_DNA"/>
</dbReference>